<gene>
    <name evidence="1" type="ORF">Amon02_000404600</name>
</gene>
<evidence type="ECO:0000313" key="2">
    <source>
        <dbReference type="Proteomes" id="UP001165064"/>
    </source>
</evidence>
<organism evidence="1 2">
    <name type="scientific">Ambrosiozyma monospora</name>
    <name type="common">Yeast</name>
    <name type="synonym">Endomycopsis monosporus</name>
    <dbReference type="NCBI Taxonomy" id="43982"/>
    <lineage>
        <taxon>Eukaryota</taxon>
        <taxon>Fungi</taxon>
        <taxon>Dikarya</taxon>
        <taxon>Ascomycota</taxon>
        <taxon>Saccharomycotina</taxon>
        <taxon>Pichiomycetes</taxon>
        <taxon>Pichiales</taxon>
        <taxon>Pichiaceae</taxon>
        <taxon>Ambrosiozyma</taxon>
    </lineage>
</organism>
<dbReference type="EMBL" id="BSXS01002671">
    <property type="protein sequence ID" value="GME79624.1"/>
    <property type="molecule type" value="Genomic_DNA"/>
</dbReference>
<dbReference type="Proteomes" id="UP001165064">
    <property type="component" value="Unassembled WGS sequence"/>
</dbReference>
<proteinExistence type="predicted"/>
<accession>A0ACB5T2R5</accession>
<sequence length="677" mass="75553">MPFELLREYQAFIKYLREPRFAKPLATVEIADLFQGFFKVFNKRAVEFVNDENIIELKEMNKPDENFLYKYNLLAERLLCDKFYSSIMFPTKNIPSDELLKQINFQFSQKLSILNGLNITLSHLDVDLDIDEKVLVSKLESDLLPDFELFTAERSPTLKVKYLYKLHKLLTRIIKQCSSCKPSEVNTDILLPVFIYSVIKLEDLTTHSLVSQLQFIKRFSNEYVYSGNSDMDHERGQLLYVLANFEACISYIASVTLENLKVDFFPEGTSDAVRAQQPIPQILMVPIQLEKIDEQVNKRRDALKYPPSAPTFSIEQRKVSFSDFTPSINADQGIRNISHAVDSSLKNIMGKVSWLSQSVDKLPISSDDALPATLKKQLEENLVVQENKVDDPREHKLTPTSSISTSDSGGNNSTNSNGNGHTKTYSASSLNLIPENGVRKVPEPIAATGHPFQAGMASPNSQDKFLNKFTNSVGGVMKNFRPISTSSSTTSLSTVDNNNNNNNNMSHTNSGSINGINSNNVATVPFPGATGYKIRSRATSLMNTSLFGGSNQTAVPGPNGNSSTGSPGVREHRQSYSLLNSLENALDTVRNRSRGSSLSDAQQQQQSQQQLLNGKPTIGSSALSECCSAETKNDVDDEWVAEASKFKKFDKDFDEMSIADLKELHKNYQFIMNNLSK</sequence>
<comment type="caution">
    <text evidence="1">The sequence shown here is derived from an EMBL/GenBank/DDBJ whole genome shotgun (WGS) entry which is preliminary data.</text>
</comment>
<keyword evidence="2" id="KW-1185">Reference proteome</keyword>
<protein>
    <submittedName>
        <fullName evidence="1">Unnamed protein product</fullName>
    </submittedName>
</protein>
<name>A0ACB5T2R5_AMBMO</name>
<evidence type="ECO:0000313" key="1">
    <source>
        <dbReference type="EMBL" id="GME79624.1"/>
    </source>
</evidence>
<reference evidence="1" key="1">
    <citation type="submission" date="2023-04" db="EMBL/GenBank/DDBJ databases">
        <title>Ambrosiozyma monospora NBRC 10751.</title>
        <authorList>
            <person name="Ichikawa N."/>
            <person name="Sato H."/>
            <person name="Tonouchi N."/>
        </authorList>
    </citation>
    <scope>NUCLEOTIDE SEQUENCE</scope>
    <source>
        <strain evidence="1">NBRC 10751</strain>
    </source>
</reference>